<dbReference type="InterPro" id="IPR011663">
    <property type="entry name" value="UTRA"/>
</dbReference>
<dbReference type="PROSITE" id="PS50949">
    <property type="entry name" value="HTH_GNTR"/>
    <property type="match status" value="1"/>
</dbReference>
<dbReference type="Proteomes" id="UP000182652">
    <property type="component" value="Unassembled WGS sequence"/>
</dbReference>
<dbReference type="CDD" id="cd07377">
    <property type="entry name" value="WHTH_GntR"/>
    <property type="match status" value="1"/>
</dbReference>
<evidence type="ECO:0000259" key="4">
    <source>
        <dbReference type="PROSITE" id="PS50949"/>
    </source>
</evidence>
<dbReference type="PRINTS" id="PR00035">
    <property type="entry name" value="HTHGNTR"/>
</dbReference>
<dbReference type="GO" id="GO:0045892">
    <property type="term" value="P:negative regulation of DNA-templated transcription"/>
    <property type="evidence" value="ECO:0007669"/>
    <property type="project" value="TreeGrafter"/>
</dbReference>
<reference evidence="5 6" key="1">
    <citation type="submission" date="2016-10" db="EMBL/GenBank/DDBJ databases">
        <authorList>
            <person name="de Groot N.N."/>
        </authorList>
    </citation>
    <scope>NUCLEOTIDE SEQUENCE [LARGE SCALE GENOMIC DNA]</scope>
    <source>
        <strain evidence="5 6">DSM 10495</strain>
    </source>
</reference>
<gene>
    <name evidence="5" type="ORF">SAMN04489745_2174</name>
</gene>
<dbReference type="InterPro" id="IPR050679">
    <property type="entry name" value="Bact_HTH_transcr_reg"/>
</dbReference>
<dbReference type="SMART" id="SM00345">
    <property type="entry name" value="HTH_GNTR"/>
    <property type="match status" value="1"/>
</dbReference>
<evidence type="ECO:0000256" key="2">
    <source>
        <dbReference type="ARBA" id="ARBA00023125"/>
    </source>
</evidence>
<protein>
    <submittedName>
        <fullName evidence="5">Transcriptional regulator, GntR family</fullName>
    </submittedName>
</protein>
<dbReference type="GO" id="GO:0003700">
    <property type="term" value="F:DNA-binding transcription factor activity"/>
    <property type="evidence" value="ECO:0007669"/>
    <property type="project" value="InterPro"/>
</dbReference>
<dbReference type="Pfam" id="PF07702">
    <property type="entry name" value="UTRA"/>
    <property type="match status" value="1"/>
</dbReference>
<accession>A0A1H4Q3R0</accession>
<sequence>MPPSASAISGEIIRESPVPLYEQLKSLLLVFIDTKCQPGTELPSERALCERFGLARMTVRQALDSLARDNVVDRMVGVGTFVHRPKMDLQLKLTSYSEEMQRRGMVPTSRVLSFEEIHSNAHLARELEVPEGTAVVRFRRLLLADNEPMSVDENFIVSSRAPGITAGKAPVSLYGELEQNYGLVMDWGEDIVEATAASPSVATLLKVDIGSPLLKIQRHAYVADTVVDYSVSYYRADRYSLRVPLQRQGKKSPRNYRAAPPPRP</sequence>
<dbReference type="InterPro" id="IPR036390">
    <property type="entry name" value="WH_DNA-bd_sf"/>
</dbReference>
<dbReference type="SUPFAM" id="SSF46785">
    <property type="entry name" value="Winged helix' DNA-binding domain"/>
    <property type="match status" value="1"/>
</dbReference>
<keyword evidence="6" id="KW-1185">Reference proteome</keyword>
<dbReference type="RefSeq" id="WP_066212546.1">
    <property type="nucleotide sequence ID" value="NZ_FNSN01000003.1"/>
</dbReference>
<organism evidence="5 6">
    <name type="scientific">Arthrobacter woluwensis</name>
    <dbReference type="NCBI Taxonomy" id="156980"/>
    <lineage>
        <taxon>Bacteria</taxon>
        <taxon>Bacillati</taxon>
        <taxon>Actinomycetota</taxon>
        <taxon>Actinomycetes</taxon>
        <taxon>Micrococcales</taxon>
        <taxon>Micrococcaceae</taxon>
        <taxon>Arthrobacter</taxon>
    </lineage>
</organism>
<keyword evidence="2" id="KW-0238">DNA-binding</keyword>
<dbReference type="EMBL" id="FNSN01000003">
    <property type="protein sequence ID" value="SEC14224.1"/>
    <property type="molecule type" value="Genomic_DNA"/>
</dbReference>
<feature type="domain" description="HTH gntR-type" evidence="4">
    <location>
        <begin position="18"/>
        <end position="85"/>
    </location>
</feature>
<dbReference type="Gene3D" id="1.10.10.10">
    <property type="entry name" value="Winged helix-like DNA-binding domain superfamily/Winged helix DNA-binding domain"/>
    <property type="match status" value="1"/>
</dbReference>
<evidence type="ECO:0000313" key="6">
    <source>
        <dbReference type="Proteomes" id="UP000182652"/>
    </source>
</evidence>
<dbReference type="Pfam" id="PF00392">
    <property type="entry name" value="GntR"/>
    <property type="match status" value="1"/>
</dbReference>
<name>A0A1H4Q3R0_9MICC</name>
<dbReference type="SMART" id="SM00866">
    <property type="entry name" value="UTRA"/>
    <property type="match status" value="1"/>
</dbReference>
<dbReference type="InterPro" id="IPR036388">
    <property type="entry name" value="WH-like_DNA-bd_sf"/>
</dbReference>
<dbReference type="AlphaFoldDB" id="A0A1H4Q3R0"/>
<keyword evidence="1" id="KW-0805">Transcription regulation</keyword>
<evidence type="ECO:0000313" key="5">
    <source>
        <dbReference type="EMBL" id="SEC14224.1"/>
    </source>
</evidence>
<proteinExistence type="predicted"/>
<evidence type="ECO:0000256" key="1">
    <source>
        <dbReference type="ARBA" id="ARBA00023015"/>
    </source>
</evidence>
<dbReference type="PANTHER" id="PTHR44846:SF1">
    <property type="entry name" value="MANNOSYL-D-GLYCERATE TRANSPORT_METABOLISM SYSTEM REPRESSOR MNGR-RELATED"/>
    <property type="match status" value="1"/>
</dbReference>
<evidence type="ECO:0000256" key="3">
    <source>
        <dbReference type="ARBA" id="ARBA00023163"/>
    </source>
</evidence>
<keyword evidence="3" id="KW-0804">Transcription</keyword>
<dbReference type="STRING" id="156980.SAMN04489745_2174"/>
<dbReference type="GO" id="GO:0003677">
    <property type="term" value="F:DNA binding"/>
    <property type="evidence" value="ECO:0007669"/>
    <property type="project" value="UniProtKB-KW"/>
</dbReference>
<dbReference type="Gene3D" id="3.40.1410.10">
    <property type="entry name" value="Chorismate lyase-like"/>
    <property type="match status" value="1"/>
</dbReference>
<dbReference type="InterPro" id="IPR000524">
    <property type="entry name" value="Tscrpt_reg_HTH_GntR"/>
</dbReference>
<dbReference type="PANTHER" id="PTHR44846">
    <property type="entry name" value="MANNOSYL-D-GLYCERATE TRANSPORT/METABOLISM SYSTEM REPRESSOR MNGR-RELATED"/>
    <property type="match status" value="1"/>
</dbReference>
<dbReference type="InterPro" id="IPR028978">
    <property type="entry name" value="Chorismate_lyase_/UTRA_dom_sf"/>
</dbReference>
<dbReference type="SUPFAM" id="SSF64288">
    <property type="entry name" value="Chorismate lyase-like"/>
    <property type="match status" value="1"/>
</dbReference>